<feature type="signal peptide" evidence="12">
    <location>
        <begin position="1"/>
        <end position="17"/>
    </location>
</feature>
<comment type="catalytic activity">
    <reaction evidence="1">
        <text>Release of an N-terminal amino acid, Xaa-|-Yaa- from a peptide, amide or arylamide. Xaa is preferably Ala, but may be most amino acids including Pro (slow action). When a terminal hydrophobic residue is followed by a prolyl residue, the two may be released as an intact Xaa-Pro dipeptide.</text>
        <dbReference type="EC" id="3.4.11.2"/>
    </reaction>
</comment>
<evidence type="ECO:0000259" key="13">
    <source>
        <dbReference type="Pfam" id="PF01433"/>
    </source>
</evidence>
<name>A0ABT2FLJ9_9GAMM</name>
<evidence type="ECO:0000256" key="9">
    <source>
        <dbReference type="ARBA" id="ARBA00022801"/>
    </source>
</evidence>
<evidence type="ECO:0000256" key="3">
    <source>
        <dbReference type="ARBA" id="ARBA00010136"/>
    </source>
</evidence>
<comment type="cofactor">
    <cofactor evidence="2">
        <name>Zn(2+)</name>
        <dbReference type="ChEBI" id="CHEBI:29105"/>
    </cofactor>
</comment>
<evidence type="ECO:0000256" key="11">
    <source>
        <dbReference type="ARBA" id="ARBA00023049"/>
    </source>
</evidence>
<evidence type="ECO:0000256" key="1">
    <source>
        <dbReference type="ARBA" id="ARBA00000098"/>
    </source>
</evidence>
<evidence type="ECO:0000259" key="14">
    <source>
        <dbReference type="Pfam" id="PF17900"/>
    </source>
</evidence>
<evidence type="ECO:0000256" key="6">
    <source>
        <dbReference type="ARBA" id="ARBA00022438"/>
    </source>
</evidence>
<dbReference type="PANTHER" id="PTHR11533:SF174">
    <property type="entry name" value="PUROMYCIN-SENSITIVE AMINOPEPTIDASE-RELATED"/>
    <property type="match status" value="1"/>
</dbReference>
<keyword evidence="8" id="KW-0479">Metal-binding</keyword>
<comment type="caution">
    <text evidence="15">The sequence shown here is derived from an EMBL/GenBank/DDBJ whole genome shotgun (WGS) entry which is preliminary data.</text>
</comment>
<dbReference type="RefSeq" id="WP_238896702.1">
    <property type="nucleotide sequence ID" value="NZ_JAKOGG010000008.1"/>
</dbReference>
<keyword evidence="12" id="KW-0732">Signal</keyword>
<dbReference type="InterPro" id="IPR042097">
    <property type="entry name" value="Aminopeptidase_N-like_N_sf"/>
</dbReference>
<evidence type="ECO:0000313" key="16">
    <source>
        <dbReference type="Proteomes" id="UP001201549"/>
    </source>
</evidence>
<keyword evidence="6" id="KW-0031">Aminopeptidase</keyword>
<accession>A0ABT2FLJ9</accession>
<evidence type="ECO:0000256" key="12">
    <source>
        <dbReference type="SAM" id="SignalP"/>
    </source>
</evidence>
<dbReference type="InterPro" id="IPR050344">
    <property type="entry name" value="Peptidase_M1_aminopeptidases"/>
</dbReference>
<dbReference type="InterPro" id="IPR014782">
    <property type="entry name" value="Peptidase_M1_dom"/>
</dbReference>
<dbReference type="EC" id="3.4.11.2" evidence="4"/>
<evidence type="ECO:0000256" key="8">
    <source>
        <dbReference type="ARBA" id="ARBA00022723"/>
    </source>
</evidence>
<dbReference type="SUPFAM" id="SSF63737">
    <property type="entry name" value="Leukotriene A4 hydrolase N-terminal domain"/>
    <property type="match status" value="1"/>
</dbReference>
<keyword evidence="10" id="KW-0862">Zinc</keyword>
<reference evidence="16" key="2">
    <citation type="submission" date="2023-07" db="EMBL/GenBank/DDBJ databases">
        <title>Shewanella mangrovi sp. nov., an acetaldehyde- degrading bacterium isolated from mangrove sediment.</title>
        <authorList>
            <person name="Liu Y."/>
        </authorList>
    </citation>
    <scope>NUCLEOTIDE SEQUENCE [LARGE SCALE GENOMIC DNA]</scope>
    <source>
        <strain evidence="16">C32</strain>
    </source>
</reference>
<evidence type="ECO:0000256" key="7">
    <source>
        <dbReference type="ARBA" id="ARBA00022670"/>
    </source>
</evidence>
<sequence>MKSYVYLLAPLLSLASAGCSNLNNTPEKPLYTALTKESGGEMPATQRDLLFKKAELHWQVFPDTETIAGHAVLSFVAKAPLTEFSVDLDRELPISHIDIDGKPLTAEQWRNPEGRVFINLPQPLAQGTAFTVSIDYAGKPHQAKHAPWDGGFVWSKTEDGQPWIATAVQGEGCDLFWPCIDQPMGEPEIAELFIKVPAPLVAPSNGKLLGMTEQDGWRTYHWQVTQPNTYAVALNIGPYEELQAAYHSRYGHQYPLHYWYLKGDKKAAEGLFAEFPKQLEFFERYIGPYPFWQDKMAAVNTPHLGMEHQTINAYGNHYAKELFGYDSLLQHELAHEWFGNQLTNENWDDFWLHEGFATYMQPLYAEYLHGRMAYDAMLYGIRAKISNKAPMVSGESKTEEGVYDEKRGPGQDIYNKGALVLHTLRNYLGGEQFFRAIRELVYGTADPLPGNFKPLYSNTKNFIAIVNRVSGQDLSGFFNTYLYQAQLPKLMSQRQGDVLKISWTQTQGDFSLPVEVLVDGKLRTVPMPQGHGELIVGNADHIQLDPQQKLLKDEPYFAEYQAWTKAQKERAKAQQAKKKQ</sequence>
<dbReference type="InterPro" id="IPR027268">
    <property type="entry name" value="Peptidase_M4/M1_CTD_sf"/>
</dbReference>
<gene>
    <name evidence="15" type="ORF">L9G74_12265</name>
</gene>
<evidence type="ECO:0000256" key="4">
    <source>
        <dbReference type="ARBA" id="ARBA00012564"/>
    </source>
</evidence>
<dbReference type="InterPro" id="IPR001930">
    <property type="entry name" value="Peptidase_M1"/>
</dbReference>
<proteinExistence type="inferred from homology"/>
<keyword evidence="9" id="KW-0378">Hydrolase</keyword>
<feature type="domain" description="Peptidase M1 membrane alanine aminopeptidase" evidence="13">
    <location>
        <begin position="326"/>
        <end position="481"/>
    </location>
</feature>
<dbReference type="Gene3D" id="2.60.40.1730">
    <property type="entry name" value="tricorn interacting facor f3 domain"/>
    <property type="match status" value="1"/>
</dbReference>
<dbReference type="Pfam" id="PF01433">
    <property type="entry name" value="Peptidase_M1"/>
    <property type="match status" value="1"/>
</dbReference>
<evidence type="ECO:0000256" key="10">
    <source>
        <dbReference type="ARBA" id="ARBA00022833"/>
    </source>
</evidence>
<dbReference type="InterPro" id="IPR045357">
    <property type="entry name" value="Aminopeptidase_N-like_N"/>
</dbReference>
<evidence type="ECO:0000256" key="5">
    <source>
        <dbReference type="ARBA" id="ARBA00015611"/>
    </source>
</evidence>
<dbReference type="PRINTS" id="PR00756">
    <property type="entry name" value="ALADIPTASE"/>
</dbReference>
<organism evidence="15 16">
    <name type="scientific">Shewanella electrica</name>
    <dbReference type="NCBI Taxonomy" id="515560"/>
    <lineage>
        <taxon>Bacteria</taxon>
        <taxon>Pseudomonadati</taxon>
        <taxon>Pseudomonadota</taxon>
        <taxon>Gammaproteobacteria</taxon>
        <taxon>Alteromonadales</taxon>
        <taxon>Shewanellaceae</taxon>
        <taxon>Shewanella</taxon>
    </lineage>
</organism>
<dbReference type="CDD" id="cd09603">
    <property type="entry name" value="M1_APN_like"/>
    <property type="match status" value="1"/>
</dbReference>
<protein>
    <recommendedName>
        <fullName evidence="5">Aminopeptidase N</fullName>
        <ecNumber evidence="4">3.4.11.2</ecNumber>
    </recommendedName>
</protein>
<dbReference type="PROSITE" id="PS51257">
    <property type="entry name" value="PROKAR_LIPOPROTEIN"/>
    <property type="match status" value="1"/>
</dbReference>
<feature type="chain" id="PRO_5045248880" description="Aminopeptidase N" evidence="12">
    <location>
        <begin position="18"/>
        <end position="580"/>
    </location>
</feature>
<evidence type="ECO:0000256" key="2">
    <source>
        <dbReference type="ARBA" id="ARBA00001947"/>
    </source>
</evidence>
<dbReference type="Proteomes" id="UP001201549">
    <property type="component" value="Unassembled WGS sequence"/>
</dbReference>
<keyword evidence="7" id="KW-0645">Protease</keyword>
<dbReference type="PANTHER" id="PTHR11533">
    <property type="entry name" value="PROTEASE M1 ZINC METALLOPROTEASE"/>
    <property type="match status" value="1"/>
</dbReference>
<dbReference type="Gene3D" id="1.10.390.10">
    <property type="entry name" value="Neutral Protease Domain 2"/>
    <property type="match status" value="1"/>
</dbReference>
<reference evidence="15 16" key="1">
    <citation type="submission" date="2022-02" db="EMBL/GenBank/DDBJ databases">
        <authorList>
            <person name="Zhuang L."/>
        </authorList>
    </citation>
    <scope>NUCLEOTIDE SEQUENCE [LARGE SCALE GENOMIC DNA]</scope>
    <source>
        <strain evidence="15 16">C32</strain>
    </source>
</reference>
<keyword evidence="16" id="KW-1185">Reference proteome</keyword>
<evidence type="ECO:0000313" key="15">
    <source>
        <dbReference type="EMBL" id="MCS4557219.1"/>
    </source>
</evidence>
<keyword evidence="11" id="KW-0482">Metalloprotease</keyword>
<dbReference type="Pfam" id="PF17900">
    <property type="entry name" value="Peptidase_M1_N"/>
    <property type="match status" value="1"/>
</dbReference>
<comment type="similarity">
    <text evidence="3">Belongs to the peptidase M1 family.</text>
</comment>
<dbReference type="EMBL" id="JAKOGG010000008">
    <property type="protein sequence ID" value="MCS4557219.1"/>
    <property type="molecule type" value="Genomic_DNA"/>
</dbReference>
<dbReference type="SUPFAM" id="SSF55486">
    <property type="entry name" value="Metalloproteases ('zincins'), catalytic domain"/>
    <property type="match status" value="1"/>
</dbReference>
<feature type="domain" description="Aminopeptidase N-like N-terminal" evidence="14">
    <location>
        <begin position="55"/>
        <end position="227"/>
    </location>
</feature>